<comment type="pathway">
    <text evidence="1">tRNA modification; 5-methoxycarbonylmethyl-2-thiouridine-tRNA biosynthesis.</text>
</comment>
<proteinExistence type="inferred from homology"/>
<evidence type="ECO:0000313" key="4">
    <source>
        <dbReference type="Proteomes" id="UP000002866"/>
    </source>
</evidence>
<dbReference type="CDD" id="cd19495">
    <property type="entry name" value="Elp6"/>
    <property type="match status" value="1"/>
</dbReference>
<dbReference type="GO" id="GO:0032447">
    <property type="term" value="P:protein urmylation"/>
    <property type="evidence" value="ECO:0007669"/>
    <property type="project" value="EnsemblFungi"/>
</dbReference>
<dbReference type="HOGENOM" id="CLU_086730_0_0_1"/>
<evidence type="ECO:0000256" key="2">
    <source>
        <dbReference type="ARBA" id="ARBA00008837"/>
    </source>
</evidence>
<evidence type="ECO:0000313" key="3">
    <source>
        <dbReference type="EMBL" id="CCH60508.1"/>
    </source>
</evidence>
<dbReference type="OrthoDB" id="9995306at2759"/>
<dbReference type="PANTHER" id="PTHR16184:SF6">
    <property type="entry name" value="ELONGATOR COMPLEX PROTEIN 6"/>
    <property type="match status" value="1"/>
</dbReference>
<dbReference type="InterPro" id="IPR027417">
    <property type="entry name" value="P-loop_NTPase"/>
</dbReference>
<dbReference type="GO" id="GO:0006357">
    <property type="term" value="P:regulation of transcription by RNA polymerase II"/>
    <property type="evidence" value="ECO:0007669"/>
    <property type="project" value="EnsemblFungi"/>
</dbReference>
<dbReference type="GO" id="GO:0042802">
    <property type="term" value="F:identical protein binding"/>
    <property type="evidence" value="ECO:0007669"/>
    <property type="project" value="EnsemblFungi"/>
</dbReference>
<dbReference type="PANTHER" id="PTHR16184">
    <property type="entry name" value="ELONGATOR COMPLEX PROTEIN 6"/>
    <property type="match status" value="1"/>
</dbReference>
<dbReference type="FunCoup" id="I2H2A6">
    <property type="interactions" value="309"/>
</dbReference>
<dbReference type="GO" id="GO:0000049">
    <property type="term" value="F:tRNA binding"/>
    <property type="evidence" value="ECO:0007669"/>
    <property type="project" value="EnsemblFungi"/>
</dbReference>
<dbReference type="EMBL" id="HE806318">
    <property type="protein sequence ID" value="CCH60508.1"/>
    <property type="molecule type" value="Genomic_DNA"/>
</dbReference>
<dbReference type="GO" id="GO:0016887">
    <property type="term" value="F:ATP hydrolysis activity"/>
    <property type="evidence" value="ECO:0007669"/>
    <property type="project" value="EnsemblFungi"/>
</dbReference>
<evidence type="ECO:0000256" key="1">
    <source>
        <dbReference type="ARBA" id="ARBA00005043"/>
    </source>
</evidence>
<dbReference type="InParanoid" id="I2H2A6"/>
<dbReference type="GO" id="GO:0002098">
    <property type="term" value="P:tRNA wobble uridine modification"/>
    <property type="evidence" value="ECO:0007669"/>
    <property type="project" value="EnsemblFungi"/>
</dbReference>
<dbReference type="RefSeq" id="XP_004180027.1">
    <property type="nucleotide sequence ID" value="XM_004179979.1"/>
</dbReference>
<sequence>MFVSYKESTAPSWLISALIENQIEGVPASLNRGGSMIDHSISKNTVIISSFVHDQNFFGTSLQKLKINPQRYKFIDFFTNFVVQYLNKPKDQILVSLLNSFPDNSNTEEPTTIIIECPELLLFLIPGLTSDELQLNFINPLSKKCGLLIIVSSIESFNNDGTAMDKDSIQLNRFILSCFYKSIAVLSLKPLDTGRARDVTGTLKISKGGKSQEILPLQVVENEYLYHTAKDNTKLFFR</sequence>
<keyword evidence="4" id="KW-1185">Reference proteome</keyword>
<comment type="similarity">
    <text evidence="2">Belongs to the ELP6 family.</text>
</comment>
<dbReference type="AlphaFoldDB" id="I2H2A6"/>
<dbReference type="KEGG" id="tbl:TBLA_0C07170"/>
<name>I2H2A6_HENB6</name>
<dbReference type="Proteomes" id="UP000002866">
    <property type="component" value="Chromosome 3"/>
</dbReference>
<gene>
    <name evidence="3" type="primary">TBLA0C07170</name>
    <name evidence="3" type="ORF">TBLA_0C07170</name>
</gene>
<dbReference type="GO" id="GO:0033588">
    <property type="term" value="C:elongator holoenzyme complex"/>
    <property type="evidence" value="ECO:0007669"/>
    <property type="project" value="EnsemblFungi"/>
</dbReference>
<dbReference type="InterPro" id="IPR018627">
    <property type="entry name" value="ELP6"/>
</dbReference>
<accession>I2H2A6</accession>
<evidence type="ECO:0008006" key="5">
    <source>
        <dbReference type="Google" id="ProtNLM"/>
    </source>
</evidence>
<dbReference type="eggNOG" id="ENOG502S4WT">
    <property type="taxonomic scope" value="Eukaryota"/>
</dbReference>
<dbReference type="STRING" id="1071380.I2H2A6"/>
<organism evidence="3 4">
    <name type="scientific">Henningerozyma blattae (strain ATCC 34711 / CBS 6284 / DSM 70876 / NBRC 10599 / NRRL Y-10934 / UCD 77-7)</name>
    <name type="common">Yeast</name>
    <name type="synonym">Tetrapisispora blattae</name>
    <dbReference type="NCBI Taxonomy" id="1071380"/>
    <lineage>
        <taxon>Eukaryota</taxon>
        <taxon>Fungi</taxon>
        <taxon>Dikarya</taxon>
        <taxon>Ascomycota</taxon>
        <taxon>Saccharomycotina</taxon>
        <taxon>Saccharomycetes</taxon>
        <taxon>Saccharomycetales</taxon>
        <taxon>Saccharomycetaceae</taxon>
        <taxon>Henningerozyma</taxon>
    </lineage>
</organism>
<reference evidence="3 4" key="1">
    <citation type="journal article" date="2011" name="Proc. Natl. Acad. Sci. U.S.A.">
        <title>Evolutionary erosion of yeast sex chromosomes by mating-type switching accidents.</title>
        <authorList>
            <person name="Gordon J.L."/>
            <person name="Armisen D."/>
            <person name="Proux-Wera E."/>
            <person name="Oheigeartaigh S.S."/>
            <person name="Byrne K.P."/>
            <person name="Wolfe K.H."/>
        </authorList>
    </citation>
    <scope>NUCLEOTIDE SEQUENCE [LARGE SCALE GENOMIC DNA]</scope>
    <source>
        <strain evidence="4">ATCC 34711 / CBS 6284 / DSM 70876 / NBRC 10599 / NRRL Y-10934 / UCD 77-7</strain>
    </source>
</reference>
<protein>
    <recommendedName>
        <fullName evidence="5">Elongator complex protein 6</fullName>
    </recommendedName>
</protein>
<dbReference type="OMA" id="EYVYHIT"/>
<dbReference type="UniPathway" id="UPA00988"/>
<dbReference type="GeneID" id="14495488"/>
<dbReference type="Gene3D" id="3.40.50.300">
    <property type="entry name" value="P-loop containing nucleotide triphosphate hydrolases"/>
    <property type="match status" value="1"/>
</dbReference>